<dbReference type="STRING" id="299467.A0A443SNQ1"/>
<evidence type="ECO:0000256" key="1">
    <source>
        <dbReference type="ARBA" id="ARBA00022692"/>
    </source>
</evidence>
<feature type="transmembrane region" description="Helical" evidence="4">
    <location>
        <begin position="6"/>
        <end position="29"/>
    </location>
</feature>
<dbReference type="Gene3D" id="1.20.1250.20">
    <property type="entry name" value="MFS general substrate transporter like domains"/>
    <property type="match status" value="2"/>
</dbReference>
<evidence type="ECO:0000256" key="4">
    <source>
        <dbReference type="SAM" id="Phobius"/>
    </source>
</evidence>
<dbReference type="Proteomes" id="UP000288716">
    <property type="component" value="Unassembled WGS sequence"/>
</dbReference>
<feature type="transmembrane region" description="Helical" evidence="4">
    <location>
        <begin position="359"/>
        <end position="381"/>
    </location>
</feature>
<evidence type="ECO:0000256" key="2">
    <source>
        <dbReference type="ARBA" id="ARBA00022989"/>
    </source>
</evidence>
<gene>
    <name evidence="5" type="ORF">B4U80_13658</name>
</gene>
<dbReference type="PANTHER" id="PTHR23121:SF9">
    <property type="entry name" value="SODIUM-DEPENDENT GLUCOSE TRANSPORTER 1"/>
    <property type="match status" value="1"/>
</dbReference>
<feature type="transmembrane region" description="Helical" evidence="4">
    <location>
        <begin position="275"/>
        <end position="292"/>
    </location>
</feature>
<evidence type="ECO:0000313" key="6">
    <source>
        <dbReference type="Proteomes" id="UP000288716"/>
    </source>
</evidence>
<keyword evidence="1 4" id="KW-0812">Transmembrane</keyword>
<feature type="transmembrane region" description="Helical" evidence="4">
    <location>
        <begin position="393"/>
        <end position="414"/>
    </location>
</feature>
<evidence type="ECO:0000313" key="5">
    <source>
        <dbReference type="EMBL" id="RWS29144.1"/>
    </source>
</evidence>
<feature type="transmembrane region" description="Helical" evidence="4">
    <location>
        <begin position="330"/>
        <end position="352"/>
    </location>
</feature>
<feature type="transmembrane region" description="Helical" evidence="4">
    <location>
        <begin position="180"/>
        <end position="204"/>
    </location>
</feature>
<keyword evidence="3 4" id="KW-0472">Membrane</keyword>
<dbReference type="InterPro" id="IPR036259">
    <property type="entry name" value="MFS_trans_sf"/>
</dbReference>
<keyword evidence="5" id="KW-0762">Sugar transport</keyword>
<feature type="transmembrane region" description="Helical" evidence="4">
    <location>
        <begin position="88"/>
        <end position="106"/>
    </location>
</feature>
<protein>
    <submittedName>
        <fullName evidence="5">Sodium-dependent glucose transporter 1-like protein</fullName>
    </submittedName>
</protein>
<reference evidence="5 6" key="1">
    <citation type="journal article" date="2018" name="Gigascience">
        <title>Genomes of trombidid mites reveal novel predicted allergens and laterally-transferred genes associated with secondary metabolism.</title>
        <authorList>
            <person name="Dong X."/>
            <person name="Chaisiri K."/>
            <person name="Xia D."/>
            <person name="Armstrong S.D."/>
            <person name="Fang Y."/>
            <person name="Donnelly M.J."/>
            <person name="Kadowaki T."/>
            <person name="McGarry J.W."/>
            <person name="Darby A.C."/>
            <person name="Makepeace B.L."/>
        </authorList>
    </citation>
    <scope>NUCLEOTIDE SEQUENCE [LARGE SCALE GENOMIC DNA]</scope>
    <source>
        <strain evidence="5">UoL-UT</strain>
    </source>
</reference>
<dbReference type="InterPro" id="IPR011701">
    <property type="entry name" value="MFS"/>
</dbReference>
<name>A0A443SNQ1_9ACAR</name>
<proteinExistence type="predicted"/>
<feature type="transmembrane region" description="Helical" evidence="4">
    <location>
        <begin position="112"/>
        <end position="136"/>
    </location>
</feature>
<dbReference type="SUPFAM" id="SSF103473">
    <property type="entry name" value="MFS general substrate transporter"/>
    <property type="match status" value="1"/>
</dbReference>
<dbReference type="Pfam" id="PF07690">
    <property type="entry name" value="MFS_1"/>
    <property type="match status" value="1"/>
</dbReference>
<feature type="transmembrane region" description="Helical" evidence="4">
    <location>
        <begin position="230"/>
        <end position="251"/>
    </location>
</feature>
<dbReference type="EMBL" id="NCKV01001050">
    <property type="protein sequence ID" value="RWS29144.1"/>
    <property type="molecule type" value="Genomic_DNA"/>
</dbReference>
<organism evidence="5 6">
    <name type="scientific">Leptotrombidium deliense</name>
    <dbReference type="NCBI Taxonomy" id="299467"/>
    <lineage>
        <taxon>Eukaryota</taxon>
        <taxon>Metazoa</taxon>
        <taxon>Ecdysozoa</taxon>
        <taxon>Arthropoda</taxon>
        <taxon>Chelicerata</taxon>
        <taxon>Arachnida</taxon>
        <taxon>Acari</taxon>
        <taxon>Acariformes</taxon>
        <taxon>Trombidiformes</taxon>
        <taxon>Prostigmata</taxon>
        <taxon>Anystina</taxon>
        <taxon>Parasitengona</taxon>
        <taxon>Trombiculoidea</taxon>
        <taxon>Trombiculidae</taxon>
        <taxon>Leptotrombidium</taxon>
    </lineage>
</organism>
<dbReference type="AlphaFoldDB" id="A0A443SNQ1"/>
<accession>A0A443SNQ1</accession>
<keyword evidence="6" id="KW-1185">Reference proteome</keyword>
<sequence length="432" mass="47897">MCTERVWRWWAVGSLYLAFLSSGIVFNIIPPTLHDLQTVFNSTIGDISPVYTSRSAGYLFGTILGETCDVHVLIANNVLCSKEDSRQLCLVVFVGLMAVTVSVLPFCGSLRNLFIVAAVNGITSGVSDVASNVWLLDMFKEKSGPYIQALYFFFALGSSLSPLLSAPFLKENNLQETKIYSAYIVSGIIGAFSSIILLIVYFASPVRETIFNVRTEFAQMLCNWKPVRMMSWYISVVVGLGFITILVYSGFEISYMQFMPILVTQSKLNVSDTDAAFMNSAMNVAFTCFRGISIIANMIIESKILIYFDLFVLSIATTILFIFINTSQTMLYVGNILMGVGFSSIYPSIYAFVEQYIDVTNFIGSLFAFASGVTAIIYPPVIGEYIERNPLVVLYLNVMSISLTLFAFVALHIFTATRADSRNNNVDDIVLN</sequence>
<comment type="caution">
    <text evidence="5">The sequence shown here is derived from an EMBL/GenBank/DDBJ whole genome shotgun (WGS) entry which is preliminary data.</text>
</comment>
<keyword evidence="2 4" id="KW-1133">Transmembrane helix</keyword>
<dbReference type="VEuPathDB" id="VectorBase:LDEU002896"/>
<dbReference type="PANTHER" id="PTHR23121">
    <property type="entry name" value="SODIUM-DEPENDENT GLUCOSE TRANSPORTER 1"/>
    <property type="match status" value="1"/>
</dbReference>
<dbReference type="GO" id="GO:0022857">
    <property type="term" value="F:transmembrane transporter activity"/>
    <property type="evidence" value="ECO:0007669"/>
    <property type="project" value="InterPro"/>
</dbReference>
<keyword evidence="5" id="KW-0813">Transport</keyword>
<evidence type="ECO:0000256" key="3">
    <source>
        <dbReference type="ARBA" id="ARBA00023136"/>
    </source>
</evidence>
<feature type="transmembrane region" description="Helical" evidence="4">
    <location>
        <begin position="148"/>
        <end position="168"/>
    </location>
</feature>
<dbReference type="OrthoDB" id="6365769at2759"/>
<feature type="transmembrane region" description="Helical" evidence="4">
    <location>
        <begin position="304"/>
        <end position="324"/>
    </location>
</feature>